<accession>A0ABW7G9U5</accession>
<comment type="caution">
    <text evidence="1">The sequence shown here is derived from an EMBL/GenBank/DDBJ whole genome shotgun (WGS) entry which is preliminary data.</text>
</comment>
<organism evidence="1 2">
    <name type="scientific">Pelomonas nitida</name>
    <dbReference type="NCBI Taxonomy" id="3299027"/>
    <lineage>
        <taxon>Bacteria</taxon>
        <taxon>Pseudomonadati</taxon>
        <taxon>Pseudomonadota</taxon>
        <taxon>Betaproteobacteria</taxon>
        <taxon>Burkholderiales</taxon>
        <taxon>Sphaerotilaceae</taxon>
        <taxon>Roseateles</taxon>
    </lineage>
</organism>
<gene>
    <name evidence="1" type="ORF">ACG00X_17995</name>
</gene>
<dbReference type="Proteomes" id="UP001606305">
    <property type="component" value="Unassembled WGS sequence"/>
</dbReference>
<dbReference type="RefSeq" id="WP_394490005.1">
    <property type="nucleotide sequence ID" value="NZ_JBIGIA010000015.1"/>
</dbReference>
<keyword evidence="2" id="KW-1185">Reference proteome</keyword>
<reference evidence="1 2" key="1">
    <citation type="submission" date="2024-09" db="EMBL/GenBank/DDBJ databases">
        <title>Novel species of the genus Pelomonas and Roseateles isolated from streams.</title>
        <authorList>
            <person name="Lu H."/>
        </authorList>
    </citation>
    <scope>NUCLEOTIDE SEQUENCE [LARGE SCALE GENOMIC DNA]</scope>
    <source>
        <strain evidence="1 2">BYS96W</strain>
    </source>
</reference>
<dbReference type="EMBL" id="JBIGIA010000015">
    <property type="protein sequence ID" value="MFG6458734.1"/>
    <property type="molecule type" value="Genomic_DNA"/>
</dbReference>
<evidence type="ECO:0000313" key="1">
    <source>
        <dbReference type="EMBL" id="MFG6458734.1"/>
    </source>
</evidence>
<sequence length="163" mass="17647">MHFPSSRHPGRVRLACVENAGAPRDLAVIPFTLDATRPANHADALYEAFQFAWQCVPEALTESSLLAIAIDVAGPADSWVPVLNKAPLSTAQFVHYALRYQQRLAERCAAQVPRVPLPESWARPADRVLATLAVVLRGQRELHDQVVPALASLEAVELIGGAA</sequence>
<proteinExistence type="predicted"/>
<protein>
    <submittedName>
        <fullName evidence="1">Uncharacterized protein</fullName>
    </submittedName>
</protein>
<name>A0ABW7G9U5_9BURK</name>
<evidence type="ECO:0000313" key="2">
    <source>
        <dbReference type="Proteomes" id="UP001606305"/>
    </source>
</evidence>